<dbReference type="InterPro" id="IPR001736">
    <property type="entry name" value="PLipase_D/transphosphatidylase"/>
</dbReference>
<keyword evidence="1" id="KW-0472">Membrane</keyword>
<dbReference type="RefSeq" id="WP_251779218.1">
    <property type="nucleotide sequence ID" value="NZ_JAMKFE010000008.1"/>
</dbReference>
<dbReference type="SUPFAM" id="SSF56024">
    <property type="entry name" value="Phospholipase D/nuclease"/>
    <property type="match status" value="2"/>
</dbReference>
<keyword evidence="4" id="KW-1185">Reference proteome</keyword>
<keyword evidence="1" id="KW-1133">Transmembrane helix</keyword>
<dbReference type="PANTHER" id="PTHR21248">
    <property type="entry name" value="CARDIOLIPIN SYNTHASE"/>
    <property type="match status" value="1"/>
</dbReference>
<reference evidence="3" key="1">
    <citation type="submission" date="2022-05" db="EMBL/GenBank/DDBJ databases">
        <title>Schlegelella sp. nov., isolated from mangrove soil.</title>
        <authorList>
            <person name="Liu Y."/>
            <person name="Ge X."/>
            <person name="Liu W."/>
        </authorList>
    </citation>
    <scope>NUCLEOTIDE SEQUENCE</scope>
    <source>
        <strain evidence="3">S2-27</strain>
    </source>
</reference>
<dbReference type="PANTHER" id="PTHR21248:SF22">
    <property type="entry name" value="PHOSPHOLIPASE D"/>
    <property type="match status" value="1"/>
</dbReference>
<evidence type="ECO:0000313" key="3">
    <source>
        <dbReference type="EMBL" id="MCM5680772.1"/>
    </source>
</evidence>
<name>A0ABT0YPV8_9BURK</name>
<dbReference type="Gene3D" id="3.30.870.10">
    <property type="entry name" value="Endonuclease Chain A"/>
    <property type="match status" value="2"/>
</dbReference>
<proteinExistence type="predicted"/>
<feature type="domain" description="PLD phosphodiesterase" evidence="2">
    <location>
        <begin position="165"/>
        <end position="192"/>
    </location>
</feature>
<accession>A0ABT0YPV8</accession>
<gene>
    <name evidence="3" type="ORF">M8A51_14705</name>
</gene>
<dbReference type="InterPro" id="IPR025202">
    <property type="entry name" value="PLD-like_dom"/>
</dbReference>
<dbReference type="CDD" id="cd09110">
    <property type="entry name" value="PLDc_CLS_1"/>
    <property type="match status" value="1"/>
</dbReference>
<sequence>MFEALISDTVELPLALVALGGVALVVMVLVVWSHKRHSDPKLGIECDDPLPALLPSIAGLSHGCVIEGNRVEVLENGRFFDVLIEHIVSARHTVHFETYLWKDGLLSERIVQALCERARSGVQVRLMIDGNGGKLMRRSTRKRLHEAGCRLAVYHDRQLRNIGVMNRRDHRKLVVLDGRIAFIGGHCIVDDWLGDAEDRHHFRDVSLRIEGPGVHALQSAFSENWVDETGELFVGEDVFPRLEPRGDVALHVARVKPENAAPAVKILHHLVMCIAHERILIQNPYFLPDPEAIKALGKAAARGVDVRVMMPSEGASDMPFVQQAAHRHFETLLAHGVRLLEYPRTLLHQKLMVIDGQWCAIGSSNFDDRSFEINDEITVGLWSRDLAAQFEALFERDARDCVELDLASWRRRGPWRRARERLFYLFNEQL</sequence>
<dbReference type="PROSITE" id="PS50035">
    <property type="entry name" value="PLD"/>
    <property type="match status" value="2"/>
</dbReference>
<evidence type="ECO:0000256" key="1">
    <source>
        <dbReference type="SAM" id="Phobius"/>
    </source>
</evidence>
<dbReference type="CDD" id="cd09112">
    <property type="entry name" value="PLDc_CLS_2"/>
    <property type="match status" value="1"/>
</dbReference>
<protein>
    <submittedName>
        <fullName evidence="3">Phosphatidylserine/phosphatidylglycerophosphate/ cardiolipin synthase family protein</fullName>
    </submittedName>
</protein>
<dbReference type="SMART" id="SM00155">
    <property type="entry name" value="PLDc"/>
    <property type="match status" value="2"/>
</dbReference>
<comment type="caution">
    <text evidence="3">The sequence shown here is derived from an EMBL/GenBank/DDBJ whole genome shotgun (WGS) entry which is preliminary data.</text>
</comment>
<evidence type="ECO:0000259" key="2">
    <source>
        <dbReference type="PROSITE" id="PS50035"/>
    </source>
</evidence>
<dbReference type="Proteomes" id="UP001165541">
    <property type="component" value="Unassembled WGS sequence"/>
</dbReference>
<feature type="domain" description="PLD phosphodiesterase" evidence="2">
    <location>
        <begin position="343"/>
        <end position="370"/>
    </location>
</feature>
<dbReference type="Pfam" id="PF13091">
    <property type="entry name" value="PLDc_2"/>
    <property type="match status" value="2"/>
</dbReference>
<evidence type="ECO:0000313" key="4">
    <source>
        <dbReference type="Proteomes" id="UP001165541"/>
    </source>
</evidence>
<feature type="transmembrane region" description="Helical" evidence="1">
    <location>
        <begin position="12"/>
        <end position="32"/>
    </location>
</feature>
<keyword evidence="1" id="KW-0812">Transmembrane</keyword>
<organism evidence="3 4">
    <name type="scientific">Caldimonas mangrovi</name>
    <dbReference type="NCBI Taxonomy" id="2944811"/>
    <lineage>
        <taxon>Bacteria</taxon>
        <taxon>Pseudomonadati</taxon>
        <taxon>Pseudomonadota</taxon>
        <taxon>Betaproteobacteria</taxon>
        <taxon>Burkholderiales</taxon>
        <taxon>Sphaerotilaceae</taxon>
        <taxon>Caldimonas</taxon>
    </lineage>
</organism>
<dbReference type="EMBL" id="JAMKFE010000008">
    <property type="protein sequence ID" value="MCM5680772.1"/>
    <property type="molecule type" value="Genomic_DNA"/>
</dbReference>